<dbReference type="RefSeq" id="WP_281734952.1">
    <property type="nucleotide sequence ID" value="NZ_JAKETQ010000001.1"/>
</dbReference>
<keyword evidence="2" id="KW-1185">Reference proteome</keyword>
<gene>
    <name evidence="1" type="ORF">ML536_03280</name>
</gene>
<protein>
    <submittedName>
        <fullName evidence="1">Uncharacterized protein</fullName>
    </submittedName>
</protein>
<evidence type="ECO:0000313" key="2">
    <source>
        <dbReference type="Proteomes" id="UP001156140"/>
    </source>
</evidence>
<sequence>MTATGANAIDRRVKIINNTGYTIEQFYASSVGQDSWEEDILGRDVLPSGSSVVINVDDGTGYCKYDFRAVFEDGDVLDKSNVNVCEIGSFTYN</sequence>
<proteinExistence type="predicted"/>
<reference evidence="1" key="1">
    <citation type="submission" date="2022-03" db="EMBL/GenBank/DDBJ databases">
        <title>The complete genome sequence of a Methyloterrigena soli.</title>
        <authorList>
            <person name="Zi Z."/>
        </authorList>
    </citation>
    <scope>NUCLEOTIDE SEQUENCE</scope>
    <source>
        <strain evidence="1">M48</strain>
    </source>
</reference>
<accession>A0AA41QL78</accession>
<comment type="caution">
    <text evidence="1">The sequence shown here is derived from an EMBL/GenBank/DDBJ whole genome shotgun (WGS) entry which is preliminary data.</text>
</comment>
<dbReference type="Proteomes" id="UP001156140">
    <property type="component" value="Unassembled WGS sequence"/>
</dbReference>
<dbReference type="AlphaFoldDB" id="A0AA41QL78"/>
<organism evidence="1 2">
    <name type="scientific">Paradevosia shaoguanensis</name>
    <dbReference type="NCBI Taxonomy" id="1335043"/>
    <lineage>
        <taxon>Bacteria</taxon>
        <taxon>Pseudomonadati</taxon>
        <taxon>Pseudomonadota</taxon>
        <taxon>Alphaproteobacteria</taxon>
        <taxon>Hyphomicrobiales</taxon>
        <taxon>Devosiaceae</taxon>
        <taxon>Paradevosia</taxon>
    </lineage>
</organism>
<name>A0AA41QL78_9HYPH</name>
<dbReference type="EMBL" id="JALAZD010000001">
    <property type="protein sequence ID" value="MCI0125844.1"/>
    <property type="molecule type" value="Genomic_DNA"/>
</dbReference>
<evidence type="ECO:0000313" key="1">
    <source>
        <dbReference type="EMBL" id="MCI0125844.1"/>
    </source>
</evidence>